<organism evidence="4">
    <name type="scientific">Corethron hystrix</name>
    <dbReference type="NCBI Taxonomy" id="216773"/>
    <lineage>
        <taxon>Eukaryota</taxon>
        <taxon>Sar</taxon>
        <taxon>Stramenopiles</taxon>
        <taxon>Ochrophyta</taxon>
        <taxon>Bacillariophyta</taxon>
        <taxon>Coscinodiscophyceae</taxon>
        <taxon>Corethrophycidae</taxon>
        <taxon>Corethrales</taxon>
        <taxon>Corethraceae</taxon>
        <taxon>Corethron</taxon>
    </lineage>
</organism>
<dbReference type="PANTHER" id="PTHR43830:SF3">
    <property type="entry name" value="PROTEIN PSP1"/>
    <property type="match status" value="1"/>
</dbReference>
<feature type="compositionally biased region" description="Polar residues" evidence="1">
    <location>
        <begin position="222"/>
        <end position="236"/>
    </location>
</feature>
<accession>A0A6U5EJG5</accession>
<dbReference type="GO" id="GO:0005737">
    <property type="term" value="C:cytoplasm"/>
    <property type="evidence" value="ECO:0007669"/>
    <property type="project" value="TreeGrafter"/>
</dbReference>
<dbReference type="Pfam" id="PF04468">
    <property type="entry name" value="PSP1"/>
    <property type="match status" value="1"/>
</dbReference>
<dbReference type="InterPro" id="IPR007557">
    <property type="entry name" value="PSP1_C"/>
</dbReference>
<feature type="region of interest" description="Disordered" evidence="1">
    <location>
        <begin position="49"/>
        <end position="86"/>
    </location>
</feature>
<evidence type="ECO:0000259" key="2">
    <source>
        <dbReference type="PROSITE" id="PS51411"/>
    </source>
</evidence>
<dbReference type="PANTHER" id="PTHR43830">
    <property type="entry name" value="PROTEIN PSP1"/>
    <property type="match status" value="1"/>
</dbReference>
<name>A0A6U5EJG5_9STRA</name>
<feature type="compositionally biased region" description="Polar residues" evidence="1">
    <location>
        <begin position="49"/>
        <end position="68"/>
    </location>
</feature>
<feature type="domain" description="PSP1 C-terminal" evidence="2">
    <location>
        <begin position="786"/>
        <end position="871"/>
    </location>
</feature>
<feature type="region of interest" description="Disordered" evidence="1">
    <location>
        <begin position="188"/>
        <end position="254"/>
    </location>
</feature>
<dbReference type="PROSITE" id="PS51411">
    <property type="entry name" value="PSP1_C"/>
    <property type="match status" value="1"/>
</dbReference>
<dbReference type="InterPro" id="IPR047767">
    <property type="entry name" value="PSP1-like"/>
</dbReference>
<feature type="compositionally biased region" description="Polar residues" evidence="1">
    <location>
        <begin position="75"/>
        <end position="86"/>
    </location>
</feature>
<reference evidence="4" key="1">
    <citation type="submission" date="2021-01" db="EMBL/GenBank/DDBJ databases">
        <authorList>
            <person name="Corre E."/>
            <person name="Pelletier E."/>
            <person name="Niang G."/>
            <person name="Scheremetjew M."/>
            <person name="Finn R."/>
            <person name="Kale V."/>
            <person name="Holt S."/>
            <person name="Cochrane G."/>
            <person name="Meng A."/>
            <person name="Brown T."/>
            <person name="Cohen L."/>
        </authorList>
    </citation>
    <scope>NUCLEOTIDE SEQUENCE</scope>
    <source>
        <strain evidence="4">308</strain>
    </source>
</reference>
<gene>
    <name evidence="3" type="ORF">CHYS00102_LOCUS6525</name>
    <name evidence="4" type="ORF">CHYS00102_LOCUS6528</name>
</gene>
<dbReference type="AlphaFoldDB" id="A0A6U5EJG5"/>
<feature type="region of interest" description="Disordered" evidence="1">
    <location>
        <begin position="576"/>
        <end position="598"/>
    </location>
</feature>
<evidence type="ECO:0000313" key="4">
    <source>
        <dbReference type="EMBL" id="CAD8879344.1"/>
    </source>
</evidence>
<sequence length="883" mass="98914">MDTVNDIDPYGINITSSQLLGDKNKKIGSSNYIFYSNSNNLQYPPQSLLRSASENSSIDNPTKVQSPIGTRYPDTYSSPPDTRNRSLSAVLPEGRSGLTDFLESEIGISGSEHASSYFYRSNSEPAYFLPDESDIENGRSDINFHFKGTSLSTMSPTSPMSRGDGKMNTRTHMSLSPVNLDDILRVKEQPSAGPIKRRSYDGRTPSHGQPPSPHLLTKLGGQVNSQNDWNISSSGSKELIEKSKQNPNKTYSQKKFESQMQFAGHDSNLNVPSPCSSANSSIWNTPSNIKPTQKTTIDQTEVWRNGEYSASGSNLYDKNDSSCHQSAQRSRYQEEINGCPCPPLSATDCNIHSSGNNNSCHLPILFSTDNSFRPNRARSLSLNSSFDERDSRVIAVSKSHTIEQRFVRPSNQHFGVRPSYRFNDGRSNFGTTEQCTNTNEQAPDSNNIRQYYQFLQHHIQPPAGQHFLDELNLLSSQQTRTFNSHASHQNQQLSINNGRNGHSHFTNAHHRSSELLGHSKVFFQNSQGNNLSTNAFISNLHAFHVQDRVSMTNDNAKENFETGYAQGSSCLDPSLSFNSENHMQSSMPENSSDCSGSSVLIRDNDSPFPESQLQKISLKDHNPSIENANPNRSHRALKDKERNIKIHLVNENGEKKSGNSKVEKSSEIGTSVQSTSLLATHRIPCNEHIKHDNVFHAQSKSFDIEGTHNAPKAVYSVKFKRSQRNFILSPQTTGEIKIGSYVKVEADRGEDLGMIVVRIPTDQWNSTGRSNFRLNGNDAAAASDLKKIVRLATNNEIILLREKQEEEENLLKICRTKVRQRGLNMNVVDAEYQYDRHKLTFFFEAESRVDFRELVRDLFSMYKTRIWMQQLDKGGVTTGGNGS</sequence>
<dbReference type="EMBL" id="HBFR01009028">
    <property type="protein sequence ID" value="CAD8879344.1"/>
    <property type="molecule type" value="Transcribed_RNA"/>
</dbReference>
<evidence type="ECO:0000313" key="3">
    <source>
        <dbReference type="EMBL" id="CAD8879341.1"/>
    </source>
</evidence>
<dbReference type="EMBL" id="HBFR01009024">
    <property type="protein sequence ID" value="CAD8879341.1"/>
    <property type="molecule type" value="Transcribed_RNA"/>
</dbReference>
<feature type="compositionally biased region" description="Polar residues" evidence="1">
    <location>
        <begin position="245"/>
        <end position="254"/>
    </location>
</feature>
<protein>
    <recommendedName>
        <fullName evidence="2">PSP1 C-terminal domain-containing protein</fullName>
    </recommendedName>
</protein>
<evidence type="ECO:0000256" key="1">
    <source>
        <dbReference type="SAM" id="MobiDB-lite"/>
    </source>
</evidence>
<proteinExistence type="predicted"/>
<feature type="region of interest" description="Disordered" evidence="1">
    <location>
        <begin position="273"/>
        <end position="296"/>
    </location>
</feature>
<dbReference type="NCBIfam" id="NF041131">
    <property type="entry name" value="RicT_YaaT_fam"/>
    <property type="match status" value="1"/>
</dbReference>